<keyword evidence="2" id="KW-0966">Cell projection</keyword>
<dbReference type="RefSeq" id="WP_163965593.1">
    <property type="nucleotide sequence ID" value="NZ_JAAIVB010000055.1"/>
</dbReference>
<dbReference type="Proteomes" id="UP000482155">
    <property type="component" value="Unassembled WGS sequence"/>
</dbReference>
<keyword evidence="2" id="KW-0969">Cilium</keyword>
<dbReference type="AlphaFoldDB" id="A0A6B3SPE0"/>
<keyword evidence="2" id="KW-0282">Flagellum</keyword>
<accession>A0A6B3SPE0</accession>
<protein>
    <submittedName>
        <fullName evidence="2">Flagellar hook-length control protein</fullName>
    </submittedName>
</protein>
<dbReference type="InterPro" id="IPR009883">
    <property type="entry name" value="YgfX"/>
</dbReference>
<feature type="transmembrane region" description="Helical" evidence="1">
    <location>
        <begin position="12"/>
        <end position="35"/>
    </location>
</feature>
<dbReference type="Pfam" id="PF07254">
    <property type="entry name" value="Cpta_toxin"/>
    <property type="match status" value="1"/>
</dbReference>
<keyword evidence="1" id="KW-1133">Transmembrane helix</keyword>
<comment type="caution">
    <text evidence="2">The sequence shown here is derived from an EMBL/GenBank/DDBJ whole genome shotgun (WGS) entry which is preliminary data.</text>
</comment>
<name>A0A6B3SPE0_9BURK</name>
<keyword evidence="1" id="KW-0812">Transmembrane</keyword>
<evidence type="ECO:0000313" key="3">
    <source>
        <dbReference type="Proteomes" id="UP000482155"/>
    </source>
</evidence>
<dbReference type="EMBL" id="JAAIVB010000055">
    <property type="protein sequence ID" value="NEX62760.1"/>
    <property type="molecule type" value="Genomic_DNA"/>
</dbReference>
<organism evidence="2 3">
    <name type="scientific">Noviherbaspirillum galbum</name>
    <dbReference type="NCBI Taxonomy" id="2709383"/>
    <lineage>
        <taxon>Bacteria</taxon>
        <taxon>Pseudomonadati</taxon>
        <taxon>Pseudomonadota</taxon>
        <taxon>Betaproteobacteria</taxon>
        <taxon>Burkholderiales</taxon>
        <taxon>Oxalobacteraceae</taxon>
        <taxon>Noviherbaspirillum</taxon>
    </lineage>
</organism>
<feature type="transmembrane region" description="Helical" evidence="1">
    <location>
        <begin position="47"/>
        <end position="65"/>
    </location>
</feature>
<sequence length="168" mass="18489">MTIAVSTIIRPSRILTALVSAVAIMVASIGLAILAGRIGTLGLTPRVLTGFGALFLAFFGFYHGVRIRKILQLDIAGAGQIRLSEQREKRTCSDSDWPHVGKDMQVMQLMPGSTIWPCMLLLRLRAEDHAVRVVPILPDSVSRESFRALAVAVRWLAWQSDSQESSYL</sequence>
<proteinExistence type="predicted"/>
<evidence type="ECO:0000256" key="1">
    <source>
        <dbReference type="SAM" id="Phobius"/>
    </source>
</evidence>
<reference evidence="2 3" key="1">
    <citation type="submission" date="2020-02" db="EMBL/GenBank/DDBJ databases">
        <authorList>
            <person name="Kim M.K."/>
        </authorList>
    </citation>
    <scope>NUCLEOTIDE SEQUENCE [LARGE SCALE GENOMIC DNA]</scope>
    <source>
        <strain evidence="2 3">17J57-3</strain>
    </source>
</reference>
<keyword evidence="3" id="KW-1185">Reference proteome</keyword>
<evidence type="ECO:0000313" key="2">
    <source>
        <dbReference type="EMBL" id="NEX62760.1"/>
    </source>
</evidence>
<gene>
    <name evidence="2" type="ORF">G3574_16860</name>
</gene>
<keyword evidence="1" id="KW-0472">Membrane</keyword>